<protein>
    <submittedName>
        <fullName evidence="1">Methyltransferase type 12</fullName>
    </submittedName>
</protein>
<feature type="non-terminal residue" evidence="1">
    <location>
        <position position="1"/>
    </location>
</feature>
<reference evidence="1" key="1">
    <citation type="submission" date="2013-12" db="EMBL/GenBank/DDBJ databases">
        <title>A Varibaculum cambriense genome reconstructed from a premature infant gut community with otherwise low bacterial novelty that shifts toward anaerobic metabolism during the third week of life.</title>
        <authorList>
            <person name="Brown C.T."/>
            <person name="Sharon I."/>
            <person name="Thomas B.C."/>
            <person name="Castelle C.J."/>
            <person name="Morowitz M.J."/>
            <person name="Banfield J.F."/>
        </authorList>
    </citation>
    <scope>NUCLEOTIDE SEQUENCE</scope>
</reference>
<evidence type="ECO:0000313" key="1">
    <source>
        <dbReference type="EMBL" id="ETJ40017.1"/>
    </source>
</evidence>
<dbReference type="AlphaFoldDB" id="W1YBX7"/>
<name>W1YBX7_9ZZZZ</name>
<dbReference type="GO" id="GO:0032259">
    <property type="term" value="P:methylation"/>
    <property type="evidence" value="ECO:0007669"/>
    <property type="project" value="UniProtKB-KW"/>
</dbReference>
<dbReference type="EMBL" id="AZMM01006089">
    <property type="protein sequence ID" value="ETJ40017.1"/>
    <property type="molecule type" value="Genomic_DNA"/>
</dbReference>
<gene>
    <name evidence="1" type="ORF">Q604_UNBC06089G0001</name>
</gene>
<keyword evidence="1" id="KW-0489">Methyltransferase</keyword>
<keyword evidence="1" id="KW-0808">Transferase</keyword>
<comment type="caution">
    <text evidence="1">The sequence shown here is derived from an EMBL/GenBank/DDBJ whole genome shotgun (WGS) entry which is preliminary data.</text>
</comment>
<organism evidence="1">
    <name type="scientific">human gut metagenome</name>
    <dbReference type="NCBI Taxonomy" id="408170"/>
    <lineage>
        <taxon>unclassified sequences</taxon>
        <taxon>metagenomes</taxon>
        <taxon>organismal metagenomes</taxon>
    </lineage>
</organism>
<accession>W1YBX7</accession>
<dbReference type="GO" id="GO:0008168">
    <property type="term" value="F:methyltransferase activity"/>
    <property type="evidence" value="ECO:0007669"/>
    <property type="project" value="UniProtKB-KW"/>
</dbReference>
<proteinExistence type="predicted"/>
<feature type="non-terminal residue" evidence="1">
    <location>
        <position position="71"/>
    </location>
</feature>
<sequence>MEEVRQLMLFANRGQDKLTHKEKVLRGKTVGSLVGAQILNYDNLKERNSKFLGALRSIMQKDDYYVGHDHL</sequence>